<feature type="region of interest" description="Disordered" evidence="1">
    <location>
        <begin position="180"/>
        <end position="215"/>
    </location>
</feature>
<sequence length="215" mass="25107">MNEPVPANEAVRAIKELIKEWDRYHMALGRFIEMFALVELSMQLTLWHYAKVPPRTARAIFSGVKTEAAMGHINRLVEPPRANKAIRDDLEYVFKQLAAINKLRNDLVHFVSHTTREGARVISNSIMARSRRQIRRAVISPETFIALEHDLMKIQSHLLVRHFGRRLVRQNERPRYQRDIDAAWRYIPPPQAPHPKRKRRGKTQGRRSQRASSPT</sequence>
<dbReference type="KEGG" id="htq:FRZ44_39200"/>
<name>A0A5J6MML0_9PROT</name>
<dbReference type="RefSeq" id="WP_151178753.1">
    <property type="nucleotide sequence ID" value="NZ_CP042906.1"/>
</dbReference>
<keyword evidence="3" id="KW-1185">Reference proteome</keyword>
<evidence type="ECO:0000313" key="3">
    <source>
        <dbReference type="Proteomes" id="UP000326202"/>
    </source>
</evidence>
<accession>A0A5J6MML0</accession>
<organism evidence="2 3">
    <name type="scientific">Hypericibacter terrae</name>
    <dbReference type="NCBI Taxonomy" id="2602015"/>
    <lineage>
        <taxon>Bacteria</taxon>
        <taxon>Pseudomonadati</taxon>
        <taxon>Pseudomonadota</taxon>
        <taxon>Alphaproteobacteria</taxon>
        <taxon>Rhodospirillales</taxon>
        <taxon>Dongiaceae</taxon>
        <taxon>Hypericibacter</taxon>
    </lineage>
</organism>
<feature type="compositionally biased region" description="Basic residues" evidence="1">
    <location>
        <begin position="194"/>
        <end position="209"/>
    </location>
</feature>
<dbReference type="AlphaFoldDB" id="A0A5J6MML0"/>
<dbReference type="Proteomes" id="UP000326202">
    <property type="component" value="Chromosome"/>
</dbReference>
<reference evidence="2 3" key="1">
    <citation type="submission" date="2019-08" db="EMBL/GenBank/DDBJ databases">
        <title>Hyperibacter terrae gen. nov., sp. nov. and Hyperibacter viscosus sp. nov., two new members in the family Rhodospirillaceae isolated from the rhizosphere of Hypericum perforatum.</title>
        <authorList>
            <person name="Noviana Z."/>
        </authorList>
    </citation>
    <scope>NUCLEOTIDE SEQUENCE [LARGE SCALE GENOMIC DNA]</scope>
    <source>
        <strain evidence="2 3">R5913</strain>
    </source>
</reference>
<proteinExistence type="predicted"/>
<dbReference type="OrthoDB" id="9256116at2"/>
<gene>
    <name evidence="2" type="ORF">FRZ44_39200</name>
</gene>
<dbReference type="EMBL" id="CP042906">
    <property type="protein sequence ID" value="QEX18613.1"/>
    <property type="molecule type" value="Genomic_DNA"/>
</dbReference>
<evidence type="ECO:0000313" key="2">
    <source>
        <dbReference type="EMBL" id="QEX18613.1"/>
    </source>
</evidence>
<evidence type="ECO:0000256" key="1">
    <source>
        <dbReference type="SAM" id="MobiDB-lite"/>
    </source>
</evidence>
<protein>
    <submittedName>
        <fullName evidence="2">Uncharacterized protein</fullName>
    </submittedName>
</protein>